<dbReference type="EMBL" id="JADBEB010000001">
    <property type="protein sequence ID" value="MBE1488705.1"/>
    <property type="molecule type" value="Genomic_DNA"/>
</dbReference>
<sequence length="149" mass="15395">MIPVESGGAALGAAAAAVIGQINVEIDGLVSAAAVMRDELEQGYRSQVPQVHDAMQPGATIGDRIEGEDWRRLQDRYDECIQKTLDSLFNLDLGTEAVAQAADKIAANYQGSDAFAHATVSDVQEVLPPPEQPAPGTTPANPAGGGGNG</sequence>
<comment type="caution">
    <text evidence="2">The sequence shown here is derived from an EMBL/GenBank/DDBJ whole genome shotgun (WGS) entry which is preliminary data.</text>
</comment>
<name>A0A927M870_9ACTN</name>
<evidence type="ECO:0000313" key="3">
    <source>
        <dbReference type="Proteomes" id="UP000649753"/>
    </source>
</evidence>
<reference evidence="2" key="1">
    <citation type="submission" date="2020-10" db="EMBL/GenBank/DDBJ databases">
        <title>Sequencing the genomes of 1000 actinobacteria strains.</title>
        <authorList>
            <person name="Klenk H.-P."/>
        </authorList>
    </citation>
    <scope>NUCLEOTIDE SEQUENCE</scope>
    <source>
        <strain evidence="2">DSM 46832</strain>
    </source>
</reference>
<evidence type="ECO:0000256" key="1">
    <source>
        <dbReference type="SAM" id="MobiDB-lite"/>
    </source>
</evidence>
<proteinExistence type="predicted"/>
<gene>
    <name evidence="2" type="ORF">H4W31_004343</name>
</gene>
<feature type="region of interest" description="Disordered" evidence="1">
    <location>
        <begin position="124"/>
        <end position="149"/>
    </location>
</feature>
<organism evidence="2 3">
    <name type="scientific">Plantactinospora soyae</name>
    <dbReference type="NCBI Taxonomy" id="1544732"/>
    <lineage>
        <taxon>Bacteria</taxon>
        <taxon>Bacillati</taxon>
        <taxon>Actinomycetota</taxon>
        <taxon>Actinomycetes</taxon>
        <taxon>Micromonosporales</taxon>
        <taxon>Micromonosporaceae</taxon>
        <taxon>Plantactinospora</taxon>
    </lineage>
</organism>
<protein>
    <submittedName>
        <fullName evidence="2">Uncharacterized protein</fullName>
    </submittedName>
</protein>
<dbReference type="RefSeq" id="WP_192768305.1">
    <property type="nucleotide sequence ID" value="NZ_JADBEB010000001.1"/>
</dbReference>
<evidence type="ECO:0000313" key="2">
    <source>
        <dbReference type="EMBL" id="MBE1488705.1"/>
    </source>
</evidence>
<accession>A0A927M870</accession>
<dbReference type="Proteomes" id="UP000649753">
    <property type="component" value="Unassembled WGS sequence"/>
</dbReference>
<keyword evidence="3" id="KW-1185">Reference proteome</keyword>
<dbReference type="AlphaFoldDB" id="A0A927M870"/>